<proteinExistence type="predicted"/>
<comment type="caution">
    <text evidence="1">The sequence shown here is derived from an EMBL/GenBank/DDBJ whole genome shotgun (WGS) entry which is preliminary data.</text>
</comment>
<accession>A0A645C0T5</accession>
<protein>
    <submittedName>
        <fullName evidence="1">Uncharacterized protein</fullName>
    </submittedName>
</protein>
<name>A0A645C0T5_9ZZZZ</name>
<sequence>MELVSHVEGLGDHVLHVQLLAPLHAEPDSGVKDRVQNLLHPAEPLDDLGGEGPHAEHLAESLVHGDIGCVARRPVFKDEDGHAGRDDSRHGTHRVVMVAGVEGDGPAGGEFFGLFRRVRPSFVHACGHNASPDGSGRRLPRKRRSGVEKHPVLHSRHGILCLPHAHQQRLGGKQPGKGLPVRLFDVDHCQFPPFLSFFSRARRSSPAAGGFHSMETASAFWVFRSA</sequence>
<gene>
    <name evidence="1" type="ORF">SDC9_115880</name>
</gene>
<dbReference type="EMBL" id="VSSQ01022555">
    <property type="protein sequence ID" value="MPM68943.1"/>
    <property type="molecule type" value="Genomic_DNA"/>
</dbReference>
<organism evidence="1">
    <name type="scientific">bioreactor metagenome</name>
    <dbReference type="NCBI Taxonomy" id="1076179"/>
    <lineage>
        <taxon>unclassified sequences</taxon>
        <taxon>metagenomes</taxon>
        <taxon>ecological metagenomes</taxon>
    </lineage>
</organism>
<reference evidence="1" key="1">
    <citation type="submission" date="2019-08" db="EMBL/GenBank/DDBJ databases">
        <authorList>
            <person name="Kucharzyk K."/>
            <person name="Murdoch R.W."/>
            <person name="Higgins S."/>
            <person name="Loffler F."/>
        </authorList>
    </citation>
    <scope>NUCLEOTIDE SEQUENCE</scope>
</reference>
<dbReference type="AlphaFoldDB" id="A0A645C0T5"/>
<evidence type="ECO:0000313" key="1">
    <source>
        <dbReference type="EMBL" id="MPM68943.1"/>
    </source>
</evidence>